<dbReference type="RefSeq" id="WP_011421574.1">
    <property type="nucleotide sequence ID" value="NC_007760.1"/>
</dbReference>
<keyword evidence="2" id="KW-0328">Glycosyltransferase</keyword>
<evidence type="ECO:0000313" key="3">
    <source>
        <dbReference type="Proteomes" id="UP000001935"/>
    </source>
</evidence>
<organism evidence="2 3">
    <name type="scientific">Anaeromyxobacter dehalogenans (strain 2CP-C)</name>
    <dbReference type="NCBI Taxonomy" id="290397"/>
    <lineage>
        <taxon>Bacteria</taxon>
        <taxon>Pseudomonadati</taxon>
        <taxon>Myxococcota</taxon>
        <taxon>Myxococcia</taxon>
        <taxon>Myxococcales</taxon>
        <taxon>Cystobacterineae</taxon>
        <taxon>Anaeromyxobacteraceae</taxon>
        <taxon>Anaeromyxobacter</taxon>
    </lineage>
</organism>
<proteinExistence type="predicted"/>
<evidence type="ECO:0000313" key="2">
    <source>
        <dbReference type="EMBL" id="ABC82292.1"/>
    </source>
</evidence>
<dbReference type="InterPro" id="IPR000845">
    <property type="entry name" value="Nucleoside_phosphorylase_d"/>
</dbReference>
<dbReference type="GO" id="GO:0009116">
    <property type="term" value="P:nucleoside metabolic process"/>
    <property type="evidence" value="ECO:0007669"/>
    <property type="project" value="InterPro"/>
</dbReference>
<dbReference type="Pfam" id="PF01048">
    <property type="entry name" value="PNP_UDP_1"/>
    <property type="match status" value="1"/>
</dbReference>
<feature type="domain" description="Nucleoside phosphorylase" evidence="1">
    <location>
        <begin position="31"/>
        <end position="107"/>
    </location>
</feature>
<dbReference type="EC" id="2.4.2.1" evidence="2"/>
<keyword evidence="2" id="KW-0808">Transferase</keyword>
<name>Q2IKW4_ANADE</name>
<evidence type="ECO:0000259" key="1">
    <source>
        <dbReference type="Pfam" id="PF01048"/>
    </source>
</evidence>
<reference evidence="2 3" key="1">
    <citation type="submission" date="2006-01" db="EMBL/GenBank/DDBJ databases">
        <title>Complete sequence of Anaeromyxobacter dehalogenans 2CP-C.</title>
        <authorList>
            <consortium name="US DOE Joint Genome Institute"/>
            <person name="Copeland A."/>
            <person name="Lucas S."/>
            <person name="Lapidus A."/>
            <person name="Barry K."/>
            <person name="Detter J.C."/>
            <person name="Glavina T."/>
            <person name="Hammon N."/>
            <person name="Israni S."/>
            <person name="Pitluck S."/>
            <person name="Brettin T."/>
            <person name="Bruce D."/>
            <person name="Han C."/>
            <person name="Tapia R."/>
            <person name="Gilna P."/>
            <person name="Kiss H."/>
            <person name="Schmutz J."/>
            <person name="Larimer F."/>
            <person name="Land M."/>
            <person name="Kyrpides N."/>
            <person name="Anderson I."/>
            <person name="Sanford R.A."/>
            <person name="Ritalahti K.M."/>
            <person name="Thomas H.S."/>
            <person name="Kirby J.R."/>
            <person name="Zhulin I.B."/>
            <person name="Loeffler F.E."/>
            <person name="Richardson P."/>
        </authorList>
    </citation>
    <scope>NUCLEOTIDE SEQUENCE [LARGE SCALE GENOMIC DNA]</scope>
    <source>
        <strain evidence="2 3">2CP-C</strain>
    </source>
</reference>
<dbReference type="EMBL" id="CP000251">
    <property type="protein sequence ID" value="ABC82292.1"/>
    <property type="molecule type" value="Genomic_DNA"/>
</dbReference>
<dbReference type="Proteomes" id="UP000001935">
    <property type="component" value="Chromosome"/>
</dbReference>
<dbReference type="AlphaFoldDB" id="Q2IKW4"/>
<dbReference type="GO" id="GO:0008930">
    <property type="term" value="F:methylthioadenosine nucleosidase activity"/>
    <property type="evidence" value="ECO:0007669"/>
    <property type="project" value="TreeGrafter"/>
</dbReference>
<dbReference type="GO" id="GO:0019284">
    <property type="term" value="P:L-methionine salvage from S-adenosylmethionine"/>
    <property type="evidence" value="ECO:0007669"/>
    <property type="project" value="TreeGrafter"/>
</dbReference>
<dbReference type="GO" id="GO:0008782">
    <property type="term" value="F:adenosylhomocysteine nucleosidase activity"/>
    <property type="evidence" value="ECO:0007669"/>
    <property type="project" value="TreeGrafter"/>
</dbReference>
<dbReference type="eggNOG" id="COG0775">
    <property type="taxonomic scope" value="Bacteria"/>
</dbReference>
<dbReference type="KEGG" id="ade:Adeh_2522"/>
<dbReference type="GO" id="GO:0004731">
    <property type="term" value="F:purine-nucleoside phosphorylase activity"/>
    <property type="evidence" value="ECO:0007669"/>
    <property type="project" value="UniProtKB-EC"/>
</dbReference>
<dbReference type="HOGENOM" id="CLU_1346615_0_0_7"/>
<dbReference type="STRING" id="290397.Adeh_2522"/>
<dbReference type="Gene3D" id="3.40.50.1580">
    <property type="entry name" value="Nucleoside phosphorylase domain"/>
    <property type="match status" value="1"/>
</dbReference>
<dbReference type="InterPro" id="IPR035994">
    <property type="entry name" value="Nucleoside_phosphorylase_sf"/>
</dbReference>
<protein>
    <submittedName>
        <fullName evidence="2">Purine-nucleoside phosphorylase</fullName>
        <ecNumber evidence="2">2.4.2.1</ecNumber>
    </submittedName>
</protein>
<dbReference type="PANTHER" id="PTHR46832:SF1">
    <property type="entry name" value="5'-METHYLTHIOADENOSINE_S-ADENOSYLHOMOCYSTEINE NUCLEOSIDASE"/>
    <property type="match status" value="1"/>
</dbReference>
<dbReference type="GO" id="GO:0005829">
    <property type="term" value="C:cytosol"/>
    <property type="evidence" value="ECO:0007669"/>
    <property type="project" value="TreeGrafter"/>
</dbReference>
<dbReference type="PANTHER" id="PTHR46832">
    <property type="entry name" value="5'-METHYLTHIOADENOSINE/S-ADENOSYLHOMOCYSTEINE NUCLEOSIDASE"/>
    <property type="match status" value="1"/>
</dbReference>
<gene>
    <name evidence="2" type="ordered locus">Adeh_2522</name>
</gene>
<sequence length="199" mass="19768">MAERPSLLLAAFPPELAGLDAAPPPGWIAGVTGVGAVSAAIETARLVAQHAPARVLFVGTCGAYDARLAPGDLLSASEAVATSLDEVEGRAYRPAIERVRWPAGWALPLPAHAVAVPPAITRTAAGARALAAVGAAEHLELTGVFAACHAAGVPAAAALAVANRVGPDAHAEWKAAHAAASAALRAALEARGVLPAHGP</sequence>
<dbReference type="SUPFAM" id="SSF53167">
    <property type="entry name" value="Purine and uridine phosphorylases"/>
    <property type="match status" value="1"/>
</dbReference>
<accession>Q2IKW4</accession>
<dbReference type="OrthoDB" id="5526163at2"/>